<evidence type="ECO:0000256" key="5">
    <source>
        <dbReference type="ARBA" id="ARBA00022692"/>
    </source>
</evidence>
<dbReference type="Pfam" id="PF01594">
    <property type="entry name" value="AI-2E_transport"/>
    <property type="match status" value="1"/>
</dbReference>
<feature type="transmembrane region" description="Helical" evidence="8">
    <location>
        <begin position="61"/>
        <end position="86"/>
    </location>
</feature>
<evidence type="ECO:0000256" key="4">
    <source>
        <dbReference type="ARBA" id="ARBA00022475"/>
    </source>
</evidence>
<name>A0A1G2LA68_9BACT</name>
<reference evidence="9 10" key="1">
    <citation type="journal article" date="2016" name="Nat. Commun.">
        <title>Thousands of microbial genomes shed light on interconnected biogeochemical processes in an aquifer system.</title>
        <authorList>
            <person name="Anantharaman K."/>
            <person name="Brown C.T."/>
            <person name="Hug L.A."/>
            <person name="Sharon I."/>
            <person name="Castelle C.J."/>
            <person name="Probst A.J."/>
            <person name="Thomas B.C."/>
            <person name="Singh A."/>
            <person name="Wilkins M.J."/>
            <person name="Karaoz U."/>
            <person name="Brodie E.L."/>
            <person name="Williams K.H."/>
            <person name="Hubbard S.S."/>
            <person name="Banfield J.F."/>
        </authorList>
    </citation>
    <scope>NUCLEOTIDE SEQUENCE [LARGE SCALE GENOMIC DNA]</scope>
</reference>
<dbReference type="PANTHER" id="PTHR21716:SF53">
    <property type="entry name" value="PERMEASE PERM-RELATED"/>
    <property type="match status" value="1"/>
</dbReference>
<dbReference type="GO" id="GO:0055085">
    <property type="term" value="P:transmembrane transport"/>
    <property type="evidence" value="ECO:0007669"/>
    <property type="project" value="TreeGrafter"/>
</dbReference>
<dbReference type="InterPro" id="IPR002549">
    <property type="entry name" value="AI-2E-like"/>
</dbReference>
<dbReference type="EMBL" id="MHQR01000014">
    <property type="protein sequence ID" value="OHA07732.1"/>
    <property type="molecule type" value="Genomic_DNA"/>
</dbReference>
<evidence type="ECO:0000313" key="9">
    <source>
        <dbReference type="EMBL" id="OHA07732.1"/>
    </source>
</evidence>
<dbReference type="PANTHER" id="PTHR21716">
    <property type="entry name" value="TRANSMEMBRANE PROTEIN"/>
    <property type="match status" value="1"/>
</dbReference>
<feature type="transmembrane region" description="Helical" evidence="8">
    <location>
        <begin position="211"/>
        <end position="240"/>
    </location>
</feature>
<evidence type="ECO:0000256" key="3">
    <source>
        <dbReference type="ARBA" id="ARBA00022448"/>
    </source>
</evidence>
<comment type="subcellular location">
    <subcellularLocation>
        <location evidence="1">Cell membrane</location>
        <topology evidence="1">Multi-pass membrane protein</topology>
    </subcellularLocation>
</comment>
<dbReference type="GO" id="GO:0005886">
    <property type="term" value="C:plasma membrane"/>
    <property type="evidence" value="ECO:0007669"/>
    <property type="project" value="UniProtKB-SubCell"/>
</dbReference>
<dbReference type="AlphaFoldDB" id="A0A1G2LA68"/>
<evidence type="ECO:0000256" key="7">
    <source>
        <dbReference type="ARBA" id="ARBA00023136"/>
    </source>
</evidence>
<accession>A0A1G2LA68</accession>
<feature type="transmembrane region" description="Helical" evidence="8">
    <location>
        <begin position="252"/>
        <end position="280"/>
    </location>
</feature>
<keyword evidence="7 8" id="KW-0472">Membrane</keyword>
<gene>
    <name evidence="9" type="ORF">A3B34_00655</name>
</gene>
<keyword evidence="5 8" id="KW-0812">Transmembrane</keyword>
<keyword evidence="4" id="KW-1003">Cell membrane</keyword>
<dbReference type="STRING" id="1802279.A3B34_00655"/>
<proteinExistence type="inferred from homology"/>
<keyword evidence="3" id="KW-0813">Transport</keyword>
<protein>
    <recommendedName>
        <fullName evidence="11">AI-2E family transporter</fullName>
    </recommendedName>
</protein>
<organism evidence="9 10">
    <name type="scientific">Candidatus Sungbacteria bacterium RIFCSPLOWO2_01_FULL_54_21</name>
    <dbReference type="NCBI Taxonomy" id="1802279"/>
    <lineage>
        <taxon>Bacteria</taxon>
        <taxon>Candidatus Sungiibacteriota</taxon>
    </lineage>
</organism>
<feature type="transmembrane region" description="Helical" evidence="8">
    <location>
        <begin position="20"/>
        <end position="49"/>
    </location>
</feature>
<comment type="caution">
    <text evidence="9">The sequence shown here is derived from an EMBL/GenBank/DDBJ whole genome shotgun (WGS) entry which is preliminary data.</text>
</comment>
<evidence type="ECO:0000256" key="2">
    <source>
        <dbReference type="ARBA" id="ARBA00009773"/>
    </source>
</evidence>
<evidence type="ECO:0008006" key="11">
    <source>
        <dbReference type="Google" id="ProtNLM"/>
    </source>
</evidence>
<evidence type="ECO:0000256" key="6">
    <source>
        <dbReference type="ARBA" id="ARBA00022989"/>
    </source>
</evidence>
<comment type="similarity">
    <text evidence="2">Belongs to the autoinducer-2 exporter (AI-2E) (TC 2.A.86) family.</text>
</comment>
<evidence type="ECO:0000256" key="8">
    <source>
        <dbReference type="SAM" id="Phobius"/>
    </source>
</evidence>
<dbReference type="Proteomes" id="UP000176510">
    <property type="component" value="Unassembled WGS sequence"/>
</dbReference>
<evidence type="ECO:0000256" key="1">
    <source>
        <dbReference type="ARBA" id="ARBA00004651"/>
    </source>
</evidence>
<evidence type="ECO:0000313" key="10">
    <source>
        <dbReference type="Proteomes" id="UP000176510"/>
    </source>
</evidence>
<sequence>MPTKDVPYLNISTWTMVRFFLIAIATGVVYLIGDTLVALIFAVIVASAIEPVIEWLKQYRVPRLFGVVLIYLAIGVALFFLIYLIVPLVLEEMHMLSTGYTVLQEQIRQGVKEAGSLPFLPDFELDPETLFTLPDQYVTRLGGGVISFVSMVFGGIFSFVLVTVFSFYLAMQERGIESFLRLVTPLRHEAYAIDLWERSQRKLGRWFRSQMLLGTIVGILIFFGLTLLGVPNAFFFALLAAMFEIIPVAGPILAAVPAVIVALLASPVLGLFTAILYIAVQQIESHVIVPVVMRRAVGLSPLIVVLALVIGATLGGIFGILLAVPLTAIGAELLGDWDKKKRALMPE</sequence>
<feature type="transmembrane region" description="Helical" evidence="8">
    <location>
        <begin position="145"/>
        <end position="171"/>
    </location>
</feature>
<keyword evidence="6 8" id="KW-1133">Transmembrane helix</keyword>